<proteinExistence type="predicted"/>
<evidence type="ECO:0000259" key="2">
    <source>
        <dbReference type="Pfam" id="PF11738"/>
    </source>
</evidence>
<reference evidence="4 5" key="1">
    <citation type="submission" date="2023-07" db="EMBL/GenBank/DDBJ databases">
        <title>Sorghum-associated microbial communities from plants grown in Nebraska, USA.</title>
        <authorList>
            <person name="Schachtman D."/>
        </authorList>
    </citation>
    <scope>NUCLEOTIDE SEQUENCE [LARGE SCALE GENOMIC DNA]</scope>
    <source>
        <strain evidence="4 5">3262</strain>
    </source>
</reference>
<dbReference type="EMBL" id="JAVDUU010000001">
    <property type="protein sequence ID" value="MDR6941092.1"/>
    <property type="molecule type" value="Genomic_DNA"/>
</dbReference>
<keyword evidence="1" id="KW-0732">Signal</keyword>
<evidence type="ECO:0000259" key="3">
    <source>
        <dbReference type="Pfam" id="PF13739"/>
    </source>
</evidence>
<sequence length="267" mass="29916">MKINSLICLTAVSFLFASCQWGVPNKHQEGPPDTLAYTYKTIHERAADCGNKPDSACTVVQVKYPVFTGQKTLNDSVTRKLTGLFAMDGKPDSSIELMSKKFLQAYTDFKKSDPRSAMYFELNSQAKVIIQDSGLTSLEISGYTFQGGAHGSSVTVFINWNTKINKDFALNDLFTEGYHHKLDSIAEKIFRKDEKLSDTASLANNYFFKDNKFALNDNFLITPIGLKFLYNQYEIKPYAAGTTTLVIPYSQIKSLLRPNTVVAKYAK</sequence>
<dbReference type="Proteomes" id="UP001247620">
    <property type="component" value="Unassembled WGS sequence"/>
</dbReference>
<dbReference type="Gene3D" id="3.90.640.20">
    <property type="entry name" value="Heat-shock cognate protein, ATPase"/>
    <property type="match status" value="1"/>
</dbReference>
<feature type="domain" description="DUF3298" evidence="2">
    <location>
        <begin position="171"/>
        <end position="250"/>
    </location>
</feature>
<evidence type="ECO:0008006" key="6">
    <source>
        <dbReference type="Google" id="ProtNLM"/>
    </source>
</evidence>
<evidence type="ECO:0000256" key="1">
    <source>
        <dbReference type="SAM" id="SignalP"/>
    </source>
</evidence>
<evidence type="ECO:0000313" key="5">
    <source>
        <dbReference type="Proteomes" id="UP001247620"/>
    </source>
</evidence>
<comment type="caution">
    <text evidence="4">The sequence shown here is derived from an EMBL/GenBank/DDBJ whole genome shotgun (WGS) entry which is preliminary data.</text>
</comment>
<protein>
    <recommendedName>
        <fullName evidence="6">DUF3298 domain-containing protein</fullName>
    </recommendedName>
</protein>
<feature type="signal peptide" evidence="1">
    <location>
        <begin position="1"/>
        <end position="17"/>
    </location>
</feature>
<dbReference type="Pfam" id="PF11738">
    <property type="entry name" value="DUF3298"/>
    <property type="match status" value="1"/>
</dbReference>
<organism evidence="4 5">
    <name type="scientific">Mucilaginibacter pocheonensis</name>
    <dbReference type="NCBI Taxonomy" id="398050"/>
    <lineage>
        <taxon>Bacteria</taxon>
        <taxon>Pseudomonadati</taxon>
        <taxon>Bacteroidota</taxon>
        <taxon>Sphingobacteriia</taxon>
        <taxon>Sphingobacteriales</taxon>
        <taxon>Sphingobacteriaceae</taxon>
        <taxon>Mucilaginibacter</taxon>
    </lineage>
</organism>
<dbReference type="InterPro" id="IPR037126">
    <property type="entry name" value="PdaC/RsiV-like_sf"/>
</dbReference>
<dbReference type="RefSeq" id="WP_310092455.1">
    <property type="nucleotide sequence ID" value="NZ_JAVDUU010000001.1"/>
</dbReference>
<evidence type="ECO:0000313" key="4">
    <source>
        <dbReference type="EMBL" id="MDR6941092.1"/>
    </source>
</evidence>
<dbReference type="InterPro" id="IPR025303">
    <property type="entry name" value="PdaC"/>
</dbReference>
<name>A0ABU1T6S8_9SPHI</name>
<feature type="domain" description="Deacetylase PdaC" evidence="3">
    <location>
        <begin position="54"/>
        <end position="152"/>
    </location>
</feature>
<dbReference type="PROSITE" id="PS51257">
    <property type="entry name" value="PROKAR_LIPOPROTEIN"/>
    <property type="match status" value="1"/>
</dbReference>
<dbReference type="Gene3D" id="3.30.565.40">
    <property type="entry name" value="Fervidobacterium nodosum Rt17-B1 like"/>
    <property type="match status" value="1"/>
</dbReference>
<dbReference type="Pfam" id="PF13739">
    <property type="entry name" value="PdaC"/>
    <property type="match status" value="1"/>
</dbReference>
<gene>
    <name evidence="4" type="ORF">J2W55_000920</name>
</gene>
<keyword evidence="5" id="KW-1185">Reference proteome</keyword>
<accession>A0ABU1T6S8</accession>
<feature type="chain" id="PRO_5045646047" description="DUF3298 domain-containing protein" evidence="1">
    <location>
        <begin position="18"/>
        <end position="267"/>
    </location>
</feature>
<dbReference type="InterPro" id="IPR021729">
    <property type="entry name" value="DUF3298"/>
</dbReference>